<protein>
    <recommendedName>
        <fullName evidence="1">PRISE-like Rossmann-fold domain-containing protein</fullName>
    </recommendedName>
</protein>
<reference evidence="2 3" key="1">
    <citation type="submission" date="2013-03" db="EMBL/GenBank/DDBJ databases">
        <title>The Genome Sequence of Phialophora europaea CBS 101466.</title>
        <authorList>
            <consortium name="The Broad Institute Genomics Platform"/>
            <person name="Cuomo C."/>
            <person name="de Hoog S."/>
            <person name="Gorbushina A."/>
            <person name="Walker B."/>
            <person name="Young S.K."/>
            <person name="Zeng Q."/>
            <person name="Gargeya S."/>
            <person name="Fitzgerald M."/>
            <person name="Haas B."/>
            <person name="Abouelleil A."/>
            <person name="Allen A.W."/>
            <person name="Alvarado L."/>
            <person name="Arachchi H.M."/>
            <person name="Berlin A.M."/>
            <person name="Chapman S.B."/>
            <person name="Gainer-Dewar J."/>
            <person name="Goldberg J."/>
            <person name="Griggs A."/>
            <person name="Gujja S."/>
            <person name="Hansen M."/>
            <person name="Howarth C."/>
            <person name="Imamovic A."/>
            <person name="Ireland A."/>
            <person name="Larimer J."/>
            <person name="McCowan C."/>
            <person name="Murphy C."/>
            <person name="Pearson M."/>
            <person name="Poon T.W."/>
            <person name="Priest M."/>
            <person name="Roberts A."/>
            <person name="Saif S."/>
            <person name="Shea T."/>
            <person name="Sisk P."/>
            <person name="Sykes S."/>
            <person name="Wortman J."/>
            <person name="Nusbaum C."/>
            <person name="Birren B."/>
        </authorList>
    </citation>
    <scope>NUCLEOTIDE SEQUENCE [LARGE SCALE GENOMIC DNA]</scope>
    <source>
        <strain evidence="2 3">CBS 101466</strain>
    </source>
</reference>
<dbReference type="Proteomes" id="UP000030752">
    <property type="component" value="Unassembled WGS sequence"/>
</dbReference>
<dbReference type="InterPro" id="IPR036291">
    <property type="entry name" value="NAD(P)-bd_dom_sf"/>
</dbReference>
<dbReference type="Gene3D" id="3.40.50.720">
    <property type="entry name" value="NAD(P)-binding Rossmann-like Domain"/>
    <property type="match status" value="1"/>
</dbReference>
<dbReference type="AlphaFoldDB" id="W2RPU1"/>
<dbReference type="EMBL" id="KB822722">
    <property type="protein sequence ID" value="ETN38325.1"/>
    <property type="molecule type" value="Genomic_DNA"/>
</dbReference>
<keyword evidence="3" id="KW-1185">Reference proteome</keyword>
<dbReference type="SUPFAM" id="SSF51735">
    <property type="entry name" value="NAD(P)-binding Rossmann-fold domains"/>
    <property type="match status" value="1"/>
</dbReference>
<dbReference type="PANTHER" id="PTHR32487:SF29">
    <property type="entry name" value="NAD-DEPENDENT EPIMERASE_DEHYDRATASE DOMAIN-CONTAINING PROTEIN"/>
    <property type="match status" value="1"/>
</dbReference>
<dbReference type="OrthoDB" id="1731983at2759"/>
<dbReference type="STRING" id="1220924.W2RPU1"/>
<dbReference type="InterPro" id="IPR055222">
    <property type="entry name" value="PRISE-like_Rossmann-fold"/>
</dbReference>
<organism evidence="2 3">
    <name type="scientific">Cyphellophora europaea (strain CBS 101466)</name>
    <name type="common">Phialophora europaea</name>
    <dbReference type="NCBI Taxonomy" id="1220924"/>
    <lineage>
        <taxon>Eukaryota</taxon>
        <taxon>Fungi</taxon>
        <taxon>Dikarya</taxon>
        <taxon>Ascomycota</taxon>
        <taxon>Pezizomycotina</taxon>
        <taxon>Eurotiomycetes</taxon>
        <taxon>Chaetothyriomycetidae</taxon>
        <taxon>Chaetothyriales</taxon>
        <taxon>Cyphellophoraceae</taxon>
        <taxon>Cyphellophora</taxon>
    </lineage>
</organism>
<evidence type="ECO:0000313" key="3">
    <source>
        <dbReference type="Proteomes" id="UP000030752"/>
    </source>
</evidence>
<proteinExistence type="predicted"/>
<gene>
    <name evidence="2" type="ORF">HMPREF1541_06359</name>
</gene>
<name>W2RPU1_CYPE1</name>
<dbReference type="InParanoid" id="W2RPU1"/>
<dbReference type="PANTHER" id="PTHR32487">
    <property type="entry name" value="3-OXO-DELTA(4,5)-STEROID 5-BETA-REDUCTASE"/>
    <property type="match status" value="1"/>
</dbReference>
<dbReference type="eggNOG" id="ENOG502SJ55">
    <property type="taxonomic scope" value="Eukaryota"/>
</dbReference>
<evidence type="ECO:0000313" key="2">
    <source>
        <dbReference type="EMBL" id="ETN38325.1"/>
    </source>
</evidence>
<dbReference type="GeneID" id="19973698"/>
<evidence type="ECO:0000259" key="1">
    <source>
        <dbReference type="Pfam" id="PF22917"/>
    </source>
</evidence>
<dbReference type="Pfam" id="PF22917">
    <property type="entry name" value="PRISE"/>
    <property type="match status" value="1"/>
</dbReference>
<accession>W2RPU1</accession>
<dbReference type="HOGENOM" id="CLU_030125_1_1_1"/>
<feature type="domain" description="PRISE-like Rossmann-fold" evidence="1">
    <location>
        <begin position="31"/>
        <end position="321"/>
    </location>
</feature>
<dbReference type="RefSeq" id="XP_008718914.1">
    <property type="nucleotide sequence ID" value="XM_008720692.1"/>
</dbReference>
<dbReference type="CDD" id="cd08948">
    <property type="entry name" value="5beta-POR_like_SDR_a"/>
    <property type="match status" value="1"/>
</dbReference>
<sequence>MAEKNELVRSHGIFHALPTYPDAPEYQNLTAIVTGANGISGYHMVKVLSAAPERWSKIYCLSRRPPPDYFFDDLGEGAKRVEHVEVDFLDTSSIVGKALKAKVQKVDHVFFFSFATTKQEGQVLGMWSDADALAKLNTDLIVNFANGLKEAGLKPKRFLLQTGAKHYGFHIGPATNPSFETDPRVTLENNFYYPQEDALAAYCKEAGAQWNVVRPSYIIGAVRDNLLNHMVGFAVYGAVQAHLGEPLAFPGDYLAWDREYCQSTAMLNAYLEEWAVLSPGTGNQAFNAQDGTPFTWSRFWPYLASWYGTDWTPPEDNPLKYRTTESRWTQTPRGYGPRGVVRSTFSLCEWATSPKVQQAWKELAQEHGLLLEPFEDIGKTFGITDSAIIGGWALSLSTRKVRKMGFYGSVDSYESMFECLQGLVRLKVSPPLTAKEFVEVVQ</sequence>
<dbReference type="VEuPathDB" id="FungiDB:HMPREF1541_06359"/>